<accession>A0A9X9WDG4</accession>
<dbReference type="Pfam" id="PF13481">
    <property type="entry name" value="AAA_25"/>
    <property type="match status" value="1"/>
</dbReference>
<evidence type="ECO:0000313" key="1">
    <source>
        <dbReference type="EMBL" id="MBR0658374.1"/>
    </source>
</evidence>
<evidence type="ECO:0000313" key="3">
    <source>
        <dbReference type="Proteomes" id="UP000746741"/>
    </source>
</evidence>
<proteinExistence type="predicted"/>
<comment type="caution">
    <text evidence="1">The sequence shown here is derived from an EMBL/GenBank/DDBJ whole genome shotgun (WGS) entry which is preliminary data.</text>
</comment>
<dbReference type="InterPro" id="IPR027417">
    <property type="entry name" value="P-loop_NTPase"/>
</dbReference>
<reference evidence="2 3" key="2">
    <citation type="submission" date="2020-02" db="EMBL/GenBank/DDBJ databases">
        <authorList>
            <person name="Sun Q."/>
            <person name="Inoue M."/>
        </authorList>
    </citation>
    <scope>NUCLEOTIDE SEQUENCE [LARGE SCALE GENOMIC DNA]</scope>
    <source>
        <strain evidence="2 3">KCTC 22478</strain>
    </source>
</reference>
<dbReference type="SUPFAM" id="SSF52540">
    <property type="entry name" value="P-loop containing nucleoside triphosphate hydrolases"/>
    <property type="match status" value="1"/>
</dbReference>
<dbReference type="EMBL" id="JAAEDK010000006">
    <property type="protein sequence ID" value="MBR0658374.1"/>
    <property type="molecule type" value="Genomic_DNA"/>
</dbReference>
<evidence type="ECO:0000313" key="2">
    <source>
        <dbReference type="EMBL" id="NKE18539.1"/>
    </source>
</evidence>
<dbReference type="Proteomes" id="UP000746741">
    <property type="component" value="Unassembled WGS sequence"/>
</dbReference>
<dbReference type="AlphaFoldDB" id="A0A9X9WDG4"/>
<organism evidence="1 4">
    <name type="scientific">Neoroseomonas oryzicola</name>
    <dbReference type="NCBI Taxonomy" id="535904"/>
    <lineage>
        <taxon>Bacteria</taxon>
        <taxon>Pseudomonadati</taxon>
        <taxon>Pseudomonadota</taxon>
        <taxon>Alphaproteobacteria</taxon>
        <taxon>Acetobacterales</taxon>
        <taxon>Acetobacteraceae</taxon>
        <taxon>Neoroseomonas</taxon>
    </lineage>
</organism>
<dbReference type="EMBL" id="JAAVUP010000004">
    <property type="protein sequence ID" value="NKE18539.1"/>
    <property type="molecule type" value="Genomic_DNA"/>
</dbReference>
<dbReference type="RefSeq" id="WP_168042427.1">
    <property type="nucleotide sequence ID" value="NZ_JAAEDK010000006.1"/>
</dbReference>
<evidence type="ECO:0000313" key="4">
    <source>
        <dbReference type="Proteomes" id="UP001138708"/>
    </source>
</evidence>
<keyword evidence="3" id="KW-1185">Reference proteome</keyword>
<sequence length="380" mass="41980">MTARSGVGTLFHLAKQFGCPDLDEPSAEPGLLGAIDPRTWTSPAPSRQWIVPDWFPRGVVTAVYGDGGVGKTLLAQQLLTSVALGKPWCEVPVTKGRVLGIFCEDDTDELHRRQEAINRAYGCDMLDLGSLRLVSRFGEDNAMVRFDRNGTGTLTEFHGLVMATCDSWRPDVLVLDTAADLYPDNENERPKVRWFIQAGLGRIARAFNCSVVLLAHPSQSGIASGEGTGGSTAWNNTVRSRLYLVHEGGSAADPNARILSRKKANYAGRNADIRLVWRDGALIRDDNVAAAGLSAETLDTLFDEIERAWRRGSAWSHSPQTRRDGRYFPAWVHDQFRIPERATVELVAKWLRDGVLTSDLVDPSTKKRGLRVVRRPDDAF</sequence>
<name>A0A9X9WDG4_9PROT</name>
<reference evidence="1" key="3">
    <citation type="journal article" date="2021" name="Syst. Appl. Microbiol.">
        <title>Roseomonas hellenica sp. nov., isolated from roots of wild-growing Alkanna tinctoria.</title>
        <authorList>
            <person name="Rat A."/>
            <person name="Naranjo H.D."/>
            <person name="Lebbe L."/>
            <person name="Cnockaert M."/>
            <person name="Krigas N."/>
            <person name="Grigoriadou K."/>
            <person name="Maloupa E."/>
            <person name="Willems A."/>
        </authorList>
    </citation>
    <scope>NUCLEOTIDE SEQUENCE</scope>
    <source>
        <strain evidence="1">LMG 31161</strain>
    </source>
</reference>
<reference evidence="1" key="1">
    <citation type="submission" date="2020-01" db="EMBL/GenBank/DDBJ databases">
        <authorList>
            <person name="Rat A."/>
        </authorList>
    </citation>
    <scope>NUCLEOTIDE SEQUENCE</scope>
    <source>
        <strain evidence="1">LMG 31161</strain>
    </source>
</reference>
<protein>
    <submittedName>
        <fullName evidence="1">AAA family ATPase</fullName>
    </submittedName>
</protein>
<dbReference type="Proteomes" id="UP001138708">
    <property type="component" value="Unassembled WGS sequence"/>
</dbReference>
<dbReference type="Gene3D" id="3.40.50.300">
    <property type="entry name" value="P-loop containing nucleotide triphosphate hydrolases"/>
    <property type="match status" value="1"/>
</dbReference>
<gene>
    <name evidence="2" type="ORF">GWK15_16420</name>
    <name evidence="1" type="ORF">GXW75_03865</name>
</gene>